<dbReference type="InterPro" id="IPR012444">
    <property type="entry name" value="DUF1647"/>
</dbReference>
<dbReference type="EMBL" id="UZAH01026938">
    <property type="protein sequence ID" value="VDO86945.1"/>
    <property type="molecule type" value="Genomic_DNA"/>
</dbReference>
<dbReference type="AlphaFoldDB" id="A0A3P8CRB5"/>
<dbReference type="Pfam" id="PF07801">
    <property type="entry name" value="DUF1647"/>
    <property type="match status" value="1"/>
</dbReference>
<protein>
    <recommendedName>
        <fullName evidence="2">Nucleotide-diphospho-sugar transferase domain-containing protein</fullName>
    </recommendedName>
</protein>
<proteinExistence type="predicted"/>
<accession>A0A3P8CRB5</accession>
<dbReference type="PANTHER" id="PTHR31389:SF4">
    <property type="entry name" value="LD39211P"/>
    <property type="match status" value="1"/>
</dbReference>
<dbReference type="PANTHER" id="PTHR31389">
    <property type="entry name" value="LD39211P"/>
    <property type="match status" value="1"/>
</dbReference>
<gene>
    <name evidence="1" type="ORF">HPBE_LOCUS10965</name>
</gene>
<dbReference type="OrthoDB" id="10053392at2759"/>
<evidence type="ECO:0000313" key="1">
    <source>
        <dbReference type="EMBL" id="VDO86945.1"/>
    </source>
</evidence>
<evidence type="ECO:0008006" key="2">
    <source>
        <dbReference type="Google" id="ProtNLM"/>
    </source>
</evidence>
<reference evidence="1" key="1">
    <citation type="submission" date="2018-11" db="EMBL/GenBank/DDBJ databases">
        <authorList>
            <consortium name="Pathogen Informatics"/>
        </authorList>
    </citation>
    <scope>NUCLEOTIDE SEQUENCE [LARGE SCALE GENOMIC DNA]</scope>
</reference>
<name>A0A3P8CRB5_HELPZ</name>
<sequence length="299" mass="34751">MESANRYRSILSIFVDVVRAARNLSPGVIEVAEHESELFLNCQSPSIDIGQISVFVDVVHFSKYEMVEFRDFKYSLYPEYVRIVREYRWKPLIIAVTLMEFDAIWYMDSSVVFKKGNLSHVHDLINCRRTVTARPPMKSIAERDLRESRTSIERGWDYNLWKQNLAECRKAAFLMNGFTGHGIYTATSPEIYSFIPTNFEEIKKEKAKMYESGLTLVVKAKDTMEQILKCDSVLICDQNSFFEKIYFSKTTFAYAGCAKTISVLNVLVANTHWYDKHYYASEIVDFFSKGQIRQRLTAI</sequence>
<organism evidence="1">
    <name type="scientific">Heligmosomoides polygyrus</name>
    <name type="common">Parasitic roundworm</name>
    <dbReference type="NCBI Taxonomy" id="6339"/>
    <lineage>
        <taxon>Eukaryota</taxon>
        <taxon>Metazoa</taxon>
        <taxon>Ecdysozoa</taxon>
        <taxon>Nematoda</taxon>
        <taxon>Chromadorea</taxon>
        <taxon>Rhabditida</taxon>
        <taxon>Rhabditina</taxon>
        <taxon>Rhabditomorpha</taxon>
        <taxon>Strongyloidea</taxon>
        <taxon>Heligmosomidae</taxon>
        <taxon>Heligmosomoides</taxon>
    </lineage>
</organism>